<gene>
    <name evidence="1" type="ORF">CTI12_AA281450</name>
</gene>
<dbReference type="AlphaFoldDB" id="A0A2U1ND79"/>
<dbReference type="STRING" id="35608.A0A2U1ND79"/>
<protein>
    <submittedName>
        <fullName evidence="1">GTP domain-containing protein</fullName>
    </submittedName>
</protein>
<reference evidence="1 2" key="1">
    <citation type="journal article" date="2018" name="Mol. Plant">
        <title>The genome of Artemisia annua provides insight into the evolution of Asteraceae family and artemisinin biosynthesis.</title>
        <authorList>
            <person name="Shen Q."/>
            <person name="Zhang L."/>
            <person name="Liao Z."/>
            <person name="Wang S."/>
            <person name="Yan T."/>
            <person name="Shi P."/>
            <person name="Liu M."/>
            <person name="Fu X."/>
            <person name="Pan Q."/>
            <person name="Wang Y."/>
            <person name="Lv Z."/>
            <person name="Lu X."/>
            <person name="Zhang F."/>
            <person name="Jiang W."/>
            <person name="Ma Y."/>
            <person name="Chen M."/>
            <person name="Hao X."/>
            <person name="Li L."/>
            <person name="Tang Y."/>
            <person name="Lv G."/>
            <person name="Zhou Y."/>
            <person name="Sun X."/>
            <person name="Brodelius P.E."/>
            <person name="Rose J.K.C."/>
            <person name="Tang K."/>
        </authorList>
    </citation>
    <scope>NUCLEOTIDE SEQUENCE [LARGE SCALE GENOMIC DNA]</scope>
    <source>
        <strain evidence="2">cv. Huhao1</strain>
        <tissue evidence="1">Leaf</tissue>
    </source>
</reference>
<keyword evidence="2" id="KW-1185">Reference proteome</keyword>
<evidence type="ECO:0000313" key="1">
    <source>
        <dbReference type="EMBL" id="PWA71420.1"/>
    </source>
</evidence>
<dbReference type="EMBL" id="PKPP01003086">
    <property type="protein sequence ID" value="PWA71420.1"/>
    <property type="molecule type" value="Genomic_DNA"/>
</dbReference>
<dbReference type="Proteomes" id="UP000245207">
    <property type="component" value="Unassembled WGS sequence"/>
</dbReference>
<dbReference type="InterPro" id="IPR009000">
    <property type="entry name" value="Transl_B-barrel_sf"/>
</dbReference>
<proteinExistence type="predicted"/>
<dbReference type="Gene3D" id="2.40.30.10">
    <property type="entry name" value="Translation factors"/>
    <property type="match status" value="1"/>
</dbReference>
<accession>A0A2U1ND79</accession>
<evidence type="ECO:0000313" key="2">
    <source>
        <dbReference type="Proteomes" id="UP000245207"/>
    </source>
</evidence>
<organism evidence="1 2">
    <name type="scientific">Artemisia annua</name>
    <name type="common">Sweet wormwood</name>
    <dbReference type="NCBI Taxonomy" id="35608"/>
    <lineage>
        <taxon>Eukaryota</taxon>
        <taxon>Viridiplantae</taxon>
        <taxon>Streptophyta</taxon>
        <taxon>Embryophyta</taxon>
        <taxon>Tracheophyta</taxon>
        <taxon>Spermatophyta</taxon>
        <taxon>Magnoliopsida</taxon>
        <taxon>eudicotyledons</taxon>
        <taxon>Gunneridae</taxon>
        <taxon>Pentapetalae</taxon>
        <taxon>asterids</taxon>
        <taxon>campanulids</taxon>
        <taxon>Asterales</taxon>
        <taxon>Asteraceae</taxon>
        <taxon>Asteroideae</taxon>
        <taxon>Anthemideae</taxon>
        <taxon>Artemisiinae</taxon>
        <taxon>Artemisia</taxon>
    </lineage>
</organism>
<comment type="caution">
    <text evidence="1">The sequence shown here is derived from an EMBL/GenBank/DDBJ whole genome shotgun (WGS) entry which is preliminary data.</text>
</comment>
<name>A0A2U1ND79_ARTAN</name>
<dbReference type="SUPFAM" id="SSF50447">
    <property type="entry name" value="Translation proteins"/>
    <property type="match status" value="1"/>
</dbReference>
<sequence>MFLVKYREGNRAKPVPGSPRPVQVGIQFFLFRFSNYQHAMSNVAGTYGYIAPGLGSLSMLIGHTPVAKDKIHQNFNISVGDLSPEVTDDNTPASNHGRGRLFAFGRVFSGKVSVGLKVRIMGPNYFSGEKKGSVCIADVQFKGQGKWIIVNNFINESDCWFNKLLKCVW</sequence>